<dbReference type="InterPro" id="IPR025857">
    <property type="entry name" value="MacB_PCD"/>
</dbReference>
<feature type="transmembrane region" description="Helical" evidence="6">
    <location>
        <begin position="365"/>
        <end position="391"/>
    </location>
</feature>
<dbReference type="InterPro" id="IPR047699">
    <property type="entry name" value="Permease_put_prefix"/>
</dbReference>
<dbReference type="PANTHER" id="PTHR30572">
    <property type="entry name" value="MEMBRANE COMPONENT OF TRANSPORTER-RELATED"/>
    <property type="match status" value="1"/>
</dbReference>
<evidence type="ECO:0000256" key="2">
    <source>
        <dbReference type="ARBA" id="ARBA00022475"/>
    </source>
</evidence>
<feature type="transmembrane region" description="Helical" evidence="6">
    <location>
        <begin position="773"/>
        <end position="797"/>
    </location>
</feature>
<reference evidence="9 10" key="1">
    <citation type="journal article" date="2013" name="Int. J. Syst. Evol. Microbiol.">
        <title>Marinoscillum luteum sp. nov., isolated from marine sediment.</title>
        <authorList>
            <person name="Cha I.T."/>
            <person name="Park S.J."/>
            <person name="Kim S.J."/>
            <person name="Kim J.G."/>
            <person name="Jung M.Y."/>
            <person name="Shin K.S."/>
            <person name="Kwon K.K."/>
            <person name="Yang S.H."/>
            <person name="Seo Y.S."/>
            <person name="Rhee S.K."/>
        </authorList>
    </citation>
    <scope>NUCLEOTIDE SEQUENCE [LARGE SCALE GENOMIC DNA]</scope>
    <source>
        <strain evidence="9 10">KCTC 23939</strain>
    </source>
</reference>
<feature type="transmembrane region" description="Helical" evidence="6">
    <location>
        <begin position="861"/>
        <end position="882"/>
    </location>
</feature>
<dbReference type="NCBIfam" id="NF038404">
    <property type="entry name" value="perm_prefix_2"/>
    <property type="match status" value="1"/>
</dbReference>
<dbReference type="InterPro" id="IPR050250">
    <property type="entry name" value="Macrolide_Exporter_MacB"/>
</dbReference>
<feature type="transmembrane region" description="Helical" evidence="6">
    <location>
        <begin position="412"/>
        <end position="440"/>
    </location>
</feature>
<keyword evidence="5 6" id="KW-0472">Membrane</keyword>
<keyword evidence="10" id="KW-1185">Reference proteome</keyword>
<proteinExistence type="predicted"/>
<protein>
    <submittedName>
        <fullName evidence="9">ABC transporter permease</fullName>
    </submittedName>
</protein>
<feature type="domain" description="ABC3 transporter permease C-terminal" evidence="7">
    <location>
        <begin position="776"/>
        <end position="881"/>
    </location>
</feature>
<feature type="transmembrane region" description="Helical" evidence="6">
    <location>
        <begin position="460"/>
        <end position="485"/>
    </location>
</feature>
<keyword evidence="2" id="KW-1003">Cell membrane</keyword>
<dbReference type="EMBL" id="JBIPKE010000019">
    <property type="protein sequence ID" value="MFH6985281.1"/>
    <property type="molecule type" value="Genomic_DNA"/>
</dbReference>
<dbReference type="Pfam" id="PF02687">
    <property type="entry name" value="FtsX"/>
    <property type="match status" value="2"/>
</dbReference>
<feature type="transmembrane region" description="Helical" evidence="6">
    <location>
        <begin position="101"/>
        <end position="121"/>
    </location>
</feature>
<evidence type="ECO:0000313" key="10">
    <source>
        <dbReference type="Proteomes" id="UP001610063"/>
    </source>
</evidence>
<keyword evidence="4 6" id="KW-1133">Transmembrane helix</keyword>
<gene>
    <name evidence="9" type="ORF">ACHKAR_17645</name>
</gene>
<feature type="domain" description="ABC3 transporter permease C-terminal" evidence="7">
    <location>
        <begin position="372"/>
        <end position="484"/>
    </location>
</feature>
<evidence type="ECO:0000256" key="4">
    <source>
        <dbReference type="ARBA" id="ARBA00022989"/>
    </source>
</evidence>
<keyword evidence="3 6" id="KW-0812">Transmembrane</keyword>
<evidence type="ECO:0000256" key="3">
    <source>
        <dbReference type="ARBA" id="ARBA00022692"/>
    </source>
</evidence>
<dbReference type="Proteomes" id="UP001610063">
    <property type="component" value="Unassembled WGS sequence"/>
</dbReference>
<dbReference type="InterPro" id="IPR003838">
    <property type="entry name" value="ABC3_permease_C"/>
</dbReference>
<accession>A0ABW7NDC6</accession>
<evidence type="ECO:0000259" key="8">
    <source>
        <dbReference type="Pfam" id="PF12704"/>
    </source>
</evidence>
<evidence type="ECO:0000256" key="1">
    <source>
        <dbReference type="ARBA" id="ARBA00004651"/>
    </source>
</evidence>
<dbReference type="Pfam" id="PF12704">
    <property type="entry name" value="MacB_PCD"/>
    <property type="match status" value="2"/>
</dbReference>
<evidence type="ECO:0000256" key="5">
    <source>
        <dbReference type="ARBA" id="ARBA00023136"/>
    </source>
</evidence>
<feature type="transmembrane region" description="Helical" evidence="6">
    <location>
        <begin position="506"/>
        <end position="525"/>
    </location>
</feature>
<feature type="domain" description="MacB-like periplasmic core" evidence="8">
    <location>
        <begin position="574"/>
        <end position="685"/>
    </location>
</feature>
<comment type="subcellular location">
    <subcellularLocation>
        <location evidence="1">Cell membrane</location>
        <topology evidence="1">Multi-pass membrane protein</topology>
    </subcellularLocation>
</comment>
<sequence length="896" mass="101183">MGQASTQGHLPPRWASRFLEWYCDPYLLEDLQGDLLEIFYRTTSHKGPRRASWQYTWLVLRSFRWSALRKNSKLKNNIIMNSGQHFKVAVRVLWRDKFNTMLNTLGLTIGIVCFVLMGLYVTQEVTFDHFHTKKDRIYRAWLLEDYGEGKIFFNSNTPVRFENLFEENFPEFEEVVQYHLRNFPVSRNQQDVISEPVAVISPEFFEVFDFDLIHGNVTEPLSGRYDLIISRAYAEKYFGDEDPIGKTLQLQFDEDVTPFTITAVLDDIPQSSSIKFDLAISNVLNRELMGERALTAWMMVGPETYVLMKDQTSIETVNAKSQDVVMSYLGEEMNRDEYNIGFQPLTDIHLNPEIPAGIAPVSNPVYVYVLGIIGLLVLFIACINYTTLSIGQSIKRSREVGMRKILGAAKRTLIFQYLSESVLVALVSMLVGGLLAVLLIPTFNRLTGTELVYVFEMWHLAIFFLIALCIGTLAGIYPAIILTSTKALAIMRSGSTSRGKHWVRKVMVTFQFVITVLLISSALIMQKQIRFLQDKDLGFEYQAFVSVPLFSSSESGRTTERIASARANGALLKPKIEAHPQVSSITMASHAFGTPGWAALSFTDDKGIFRTFSMLAVDAEYLSAFDIGIVEGRDFEKGSGLDERQSILLNETAVDYFGFENPIGKKLPGDNFGEHRIIGVVKDFHFSSLHQEIAPLVITQNVLPMFLGISDAEVKDSMIPKLLFKFTGSQLSQVQEILTEAWESTFPNRNLEYTFLDENVARQYENEARLNKLIGVATVISILIAAIGLLGLTVLVVNSREKEIGIRKVIGASPFQIFHLLARTFSWQLILGVVLSIPLTVWLMQQWLEDFAYRVGIGVDMFALSTFISFFVALVVIGFQAWKAAVVNPVKSLRTE</sequence>
<feature type="domain" description="MacB-like periplasmic core" evidence="8">
    <location>
        <begin position="100"/>
        <end position="320"/>
    </location>
</feature>
<dbReference type="RefSeq" id="WP_395418765.1">
    <property type="nucleotide sequence ID" value="NZ_JBIPKE010000019.1"/>
</dbReference>
<dbReference type="PANTHER" id="PTHR30572:SF18">
    <property type="entry name" value="ABC-TYPE MACROLIDE FAMILY EXPORT SYSTEM PERMEASE COMPONENT 2"/>
    <property type="match status" value="1"/>
</dbReference>
<organism evidence="9 10">
    <name type="scientific">Marinoscillum luteum</name>
    <dbReference type="NCBI Taxonomy" id="861051"/>
    <lineage>
        <taxon>Bacteria</taxon>
        <taxon>Pseudomonadati</taxon>
        <taxon>Bacteroidota</taxon>
        <taxon>Cytophagia</taxon>
        <taxon>Cytophagales</taxon>
        <taxon>Reichenbachiellaceae</taxon>
        <taxon>Marinoscillum</taxon>
    </lineage>
</organism>
<comment type="caution">
    <text evidence="9">The sequence shown here is derived from an EMBL/GenBank/DDBJ whole genome shotgun (WGS) entry which is preliminary data.</text>
</comment>
<evidence type="ECO:0000313" key="9">
    <source>
        <dbReference type="EMBL" id="MFH6985281.1"/>
    </source>
</evidence>
<feature type="transmembrane region" description="Helical" evidence="6">
    <location>
        <begin position="817"/>
        <end position="841"/>
    </location>
</feature>
<evidence type="ECO:0000259" key="7">
    <source>
        <dbReference type="Pfam" id="PF02687"/>
    </source>
</evidence>
<evidence type="ECO:0000256" key="6">
    <source>
        <dbReference type="SAM" id="Phobius"/>
    </source>
</evidence>
<name>A0ABW7NDC6_9BACT</name>